<feature type="short sequence motif" description="DGA/G" evidence="4">
    <location>
        <begin position="210"/>
        <end position="212"/>
    </location>
</feature>
<accession>A0A944DCL6</accession>
<evidence type="ECO:0000313" key="8">
    <source>
        <dbReference type="Proteomes" id="UP000694660"/>
    </source>
</evidence>
<dbReference type="RefSeq" id="WP_214360025.1">
    <property type="nucleotide sequence ID" value="NZ_JAEKFT010000003.1"/>
</dbReference>
<dbReference type="InterPro" id="IPR050301">
    <property type="entry name" value="NTE"/>
</dbReference>
<feature type="domain" description="PNPLA" evidence="6">
    <location>
        <begin position="15"/>
        <end position="223"/>
    </location>
</feature>
<dbReference type="SUPFAM" id="SSF52151">
    <property type="entry name" value="FabD/lysophospholipase-like"/>
    <property type="match status" value="1"/>
</dbReference>
<dbReference type="GO" id="GO:0016042">
    <property type="term" value="P:lipid catabolic process"/>
    <property type="evidence" value="ECO:0007669"/>
    <property type="project" value="UniProtKB-UniRule"/>
</dbReference>
<keyword evidence="3 4" id="KW-0443">Lipid metabolism</keyword>
<dbReference type="PANTHER" id="PTHR14226:SF57">
    <property type="entry name" value="BLR7027 PROTEIN"/>
    <property type="match status" value="1"/>
</dbReference>
<evidence type="ECO:0000256" key="1">
    <source>
        <dbReference type="ARBA" id="ARBA00022801"/>
    </source>
</evidence>
<protein>
    <submittedName>
        <fullName evidence="7">Patatin-like phospholipase family protein</fullName>
    </submittedName>
</protein>
<keyword evidence="2 4" id="KW-0442">Lipid degradation</keyword>
<reference evidence="8" key="1">
    <citation type="journal article" date="2022" name="ISME J.">
        <title>Genetic and phylogenetic analysis of dissimilatory iodate-reducing bacteria identifies potential niches across the world's oceans.</title>
        <authorList>
            <person name="Reyes-Umana V."/>
            <person name="Henning Z."/>
            <person name="Lee K."/>
            <person name="Barnum T.P."/>
            <person name="Coates J.D."/>
        </authorList>
    </citation>
    <scope>NUCLEOTIDE SEQUENCE [LARGE SCALE GENOMIC DNA]</scope>
    <source>
        <strain evidence="8">IR12</strain>
    </source>
</reference>
<evidence type="ECO:0000256" key="5">
    <source>
        <dbReference type="SAM" id="MobiDB-lite"/>
    </source>
</evidence>
<feature type="active site" description="Proton acceptor" evidence="4">
    <location>
        <position position="210"/>
    </location>
</feature>
<dbReference type="Gene3D" id="3.40.1090.10">
    <property type="entry name" value="Cytosolic phospholipase A2 catalytic domain"/>
    <property type="match status" value="2"/>
</dbReference>
<organism evidence="7 8">
    <name type="scientific">Denitromonas iodatirespirans</name>
    <dbReference type="NCBI Taxonomy" id="2795389"/>
    <lineage>
        <taxon>Bacteria</taxon>
        <taxon>Pseudomonadati</taxon>
        <taxon>Pseudomonadota</taxon>
        <taxon>Betaproteobacteria</taxon>
        <taxon>Rhodocyclales</taxon>
        <taxon>Zoogloeaceae</taxon>
        <taxon>Denitromonas</taxon>
    </lineage>
</organism>
<dbReference type="Proteomes" id="UP000694660">
    <property type="component" value="Unassembled WGS sequence"/>
</dbReference>
<evidence type="ECO:0000256" key="4">
    <source>
        <dbReference type="PROSITE-ProRule" id="PRU01161"/>
    </source>
</evidence>
<evidence type="ECO:0000256" key="3">
    <source>
        <dbReference type="ARBA" id="ARBA00023098"/>
    </source>
</evidence>
<keyword evidence="8" id="KW-1185">Reference proteome</keyword>
<dbReference type="PANTHER" id="PTHR14226">
    <property type="entry name" value="NEUROPATHY TARGET ESTERASE/SWISS CHEESE D.MELANOGASTER"/>
    <property type="match status" value="1"/>
</dbReference>
<gene>
    <name evidence="7" type="ORF">I8J34_03715</name>
</gene>
<keyword evidence="1 4" id="KW-0378">Hydrolase</keyword>
<dbReference type="PROSITE" id="PS51635">
    <property type="entry name" value="PNPLA"/>
    <property type="match status" value="1"/>
</dbReference>
<feature type="short sequence motif" description="GXSXG" evidence="4">
    <location>
        <begin position="46"/>
        <end position="50"/>
    </location>
</feature>
<feature type="short sequence motif" description="GXGXXG" evidence="4">
    <location>
        <begin position="19"/>
        <end position="24"/>
    </location>
</feature>
<evidence type="ECO:0000313" key="7">
    <source>
        <dbReference type="EMBL" id="MBT0960273.1"/>
    </source>
</evidence>
<sequence>MSPTMEIVRPHQTVLILQGGGALGAYQGGVFEALHDAGKDPDWVIGTSIGSINAALIAGNRPARRLEHLYEFWARMGQGHFDLPGEASLGDGLASLFGPWRALATMTAGLPNFFAPRWWQGFCAGLTVPPASAGIYDTTPLRRTLEELVDFDYLKHSPIRLSVGAVDVESGQIRYFDSRLEAIGPEHIMASGALPPAFAPVAIDGRHYWDGGIHSNTPLEHMLRDNPRRHSLCFLATLWPLADTAPTTLADVLRRAKELRYASRADTLLGLEQELHRLRHSVSLLAERLPEAARADAEVAEAIRLGCRSTYHVVRLQAPRLEREDQAKDIDFAPARVRERWRAGCRDAQRALAARPWEEPVAAEEGVVLHDFGPAADASPAGTPQEPGVAARNTGIPTL</sequence>
<dbReference type="EMBL" id="JAEKFT010000003">
    <property type="protein sequence ID" value="MBT0960273.1"/>
    <property type="molecule type" value="Genomic_DNA"/>
</dbReference>
<proteinExistence type="predicted"/>
<evidence type="ECO:0000259" key="6">
    <source>
        <dbReference type="PROSITE" id="PS51635"/>
    </source>
</evidence>
<feature type="region of interest" description="Disordered" evidence="5">
    <location>
        <begin position="373"/>
        <end position="399"/>
    </location>
</feature>
<dbReference type="GO" id="GO:0016787">
    <property type="term" value="F:hydrolase activity"/>
    <property type="evidence" value="ECO:0007669"/>
    <property type="project" value="UniProtKB-UniRule"/>
</dbReference>
<dbReference type="CDD" id="cd07209">
    <property type="entry name" value="Pat_hypo_Ecoli_Z1214_like"/>
    <property type="match status" value="1"/>
</dbReference>
<dbReference type="Pfam" id="PF12536">
    <property type="entry name" value="DUF3734"/>
    <property type="match status" value="1"/>
</dbReference>
<dbReference type="AlphaFoldDB" id="A0A944DCL6"/>
<feature type="active site" description="Nucleophile" evidence="4">
    <location>
        <position position="48"/>
    </location>
</feature>
<dbReference type="Pfam" id="PF01734">
    <property type="entry name" value="Patatin"/>
    <property type="match status" value="1"/>
</dbReference>
<dbReference type="InterPro" id="IPR016035">
    <property type="entry name" value="Acyl_Trfase/lysoPLipase"/>
</dbReference>
<name>A0A944DCL6_DENI1</name>
<dbReference type="InterPro" id="IPR021095">
    <property type="entry name" value="DUF3734"/>
</dbReference>
<comment type="caution">
    <text evidence="7">The sequence shown here is derived from an EMBL/GenBank/DDBJ whole genome shotgun (WGS) entry which is preliminary data.</text>
</comment>
<evidence type="ECO:0000256" key="2">
    <source>
        <dbReference type="ARBA" id="ARBA00022963"/>
    </source>
</evidence>
<dbReference type="InterPro" id="IPR002641">
    <property type="entry name" value="PNPLA_dom"/>
</dbReference>